<evidence type="ECO:0000256" key="2">
    <source>
        <dbReference type="SAM" id="MobiDB-lite"/>
    </source>
</evidence>
<keyword evidence="1" id="KW-0862">Zinc</keyword>
<protein>
    <recommendedName>
        <fullName evidence="3">CCHC-type domain-containing protein</fullName>
    </recommendedName>
</protein>
<keyword evidence="1" id="KW-0479">Metal-binding</keyword>
<comment type="caution">
    <text evidence="4">The sequence shown here is derived from an EMBL/GenBank/DDBJ whole genome shotgun (WGS) entry which is preliminary data.</text>
</comment>
<accession>A0A833QZK1</accession>
<feature type="domain" description="CCHC-type" evidence="3">
    <location>
        <begin position="118"/>
        <end position="134"/>
    </location>
</feature>
<gene>
    <name evidence="4" type="ORF">FCM35_KLT04993</name>
</gene>
<sequence length="287" mass="32334">MKQATWEAINRRPAATATRGQHATPFTKPTFTKPLYSTVVTGGHQATSFTNSSHQPTPQPPPFNETATHAKPGQLKEKEALNDGWTYVTRRKVHRHRSERQDRPKLNKHLESLKAQGRCYRCLDRGHIKLQCRNSVKCINCHGYGHISKRCTLMKNQPINTPRTSSTTTKHNPQPLNIQPTPSPQAVPSPTTTLNPPSPTQHRPTMDYENWKTMPMLSPDLLQVKAPELRVFFAPNDNINSQNLSLDRFTIVLLGPRADRVNQLPQRVATTIATTFGCPPEELKSPH</sequence>
<dbReference type="InterPro" id="IPR036875">
    <property type="entry name" value="Znf_CCHC_sf"/>
</dbReference>
<evidence type="ECO:0000313" key="4">
    <source>
        <dbReference type="EMBL" id="KAF3329662.1"/>
    </source>
</evidence>
<feature type="region of interest" description="Disordered" evidence="2">
    <location>
        <begin position="45"/>
        <end position="73"/>
    </location>
</feature>
<dbReference type="PROSITE" id="PS50158">
    <property type="entry name" value="ZF_CCHC"/>
    <property type="match status" value="1"/>
</dbReference>
<feature type="region of interest" description="Disordered" evidence="2">
    <location>
        <begin position="1"/>
        <end position="33"/>
    </location>
</feature>
<proteinExistence type="predicted"/>
<evidence type="ECO:0000256" key="1">
    <source>
        <dbReference type="PROSITE-ProRule" id="PRU00047"/>
    </source>
</evidence>
<feature type="compositionally biased region" description="Polar residues" evidence="2">
    <location>
        <begin position="45"/>
        <end position="56"/>
    </location>
</feature>
<dbReference type="AlphaFoldDB" id="A0A833QZK1"/>
<feature type="compositionally biased region" description="Low complexity" evidence="2">
    <location>
        <begin position="24"/>
        <end position="33"/>
    </location>
</feature>
<keyword evidence="1" id="KW-0863">Zinc-finger</keyword>
<dbReference type="InterPro" id="IPR001878">
    <property type="entry name" value="Znf_CCHC"/>
</dbReference>
<feature type="compositionally biased region" description="Polar residues" evidence="2">
    <location>
        <begin position="157"/>
        <end position="180"/>
    </location>
</feature>
<dbReference type="GO" id="GO:0003676">
    <property type="term" value="F:nucleic acid binding"/>
    <property type="evidence" value="ECO:0007669"/>
    <property type="project" value="InterPro"/>
</dbReference>
<dbReference type="OrthoDB" id="694475at2759"/>
<feature type="region of interest" description="Disordered" evidence="2">
    <location>
        <begin position="157"/>
        <end position="206"/>
    </location>
</feature>
<organism evidence="4 5">
    <name type="scientific">Carex littledalei</name>
    <dbReference type="NCBI Taxonomy" id="544730"/>
    <lineage>
        <taxon>Eukaryota</taxon>
        <taxon>Viridiplantae</taxon>
        <taxon>Streptophyta</taxon>
        <taxon>Embryophyta</taxon>
        <taxon>Tracheophyta</taxon>
        <taxon>Spermatophyta</taxon>
        <taxon>Magnoliopsida</taxon>
        <taxon>Liliopsida</taxon>
        <taxon>Poales</taxon>
        <taxon>Cyperaceae</taxon>
        <taxon>Cyperoideae</taxon>
        <taxon>Cariceae</taxon>
        <taxon>Carex</taxon>
        <taxon>Carex subgen. Euthyceras</taxon>
    </lineage>
</organism>
<dbReference type="EMBL" id="SWLB01000014">
    <property type="protein sequence ID" value="KAF3329662.1"/>
    <property type="molecule type" value="Genomic_DNA"/>
</dbReference>
<dbReference type="SMART" id="SM00343">
    <property type="entry name" value="ZnF_C2HC"/>
    <property type="match status" value="2"/>
</dbReference>
<reference evidence="4" key="1">
    <citation type="submission" date="2020-01" db="EMBL/GenBank/DDBJ databases">
        <title>Genome sequence of Kobresia littledalei, the first chromosome-level genome in the family Cyperaceae.</title>
        <authorList>
            <person name="Qu G."/>
        </authorList>
    </citation>
    <scope>NUCLEOTIDE SEQUENCE</scope>
    <source>
        <strain evidence="4">C.B.Clarke</strain>
        <tissue evidence="4">Leaf</tissue>
    </source>
</reference>
<name>A0A833QZK1_9POAL</name>
<evidence type="ECO:0000313" key="5">
    <source>
        <dbReference type="Proteomes" id="UP000623129"/>
    </source>
</evidence>
<dbReference type="GO" id="GO:0008270">
    <property type="term" value="F:zinc ion binding"/>
    <property type="evidence" value="ECO:0007669"/>
    <property type="project" value="UniProtKB-KW"/>
</dbReference>
<keyword evidence="5" id="KW-1185">Reference proteome</keyword>
<evidence type="ECO:0000259" key="3">
    <source>
        <dbReference type="PROSITE" id="PS50158"/>
    </source>
</evidence>
<dbReference type="SUPFAM" id="SSF57756">
    <property type="entry name" value="Retrovirus zinc finger-like domains"/>
    <property type="match status" value="1"/>
</dbReference>
<dbReference type="Gene3D" id="4.10.60.10">
    <property type="entry name" value="Zinc finger, CCHC-type"/>
    <property type="match status" value="1"/>
</dbReference>
<dbReference type="Proteomes" id="UP000623129">
    <property type="component" value="Unassembled WGS sequence"/>
</dbReference>